<dbReference type="EMBL" id="BPLQ01006330">
    <property type="protein sequence ID" value="GIY21618.1"/>
    <property type="molecule type" value="Genomic_DNA"/>
</dbReference>
<sequence>MCSTSSTLVDERPQEWNLEETQCPTVFHLFNKRTSEPIYRAFSTIRKKNLVWRRRLSARDDHSNLRKFILRLRDSHEKYPRPSVQSPTQHDPF</sequence>
<gene>
    <name evidence="1" type="ORF">CDAR_471431</name>
</gene>
<organism evidence="1 2">
    <name type="scientific">Caerostris darwini</name>
    <dbReference type="NCBI Taxonomy" id="1538125"/>
    <lineage>
        <taxon>Eukaryota</taxon>
        <taxon>Metazoa</taxon>
        <taxon>Ecdysozoa</taxon>
        <taxon>Arthropoda</taxon>
        <taxon>Chelicerata</taxon>
        <taxon>Arachnida</taxon>
        <taxon>Araneae</taxon>
        <taxon>Araneomorphae</taxon>
        <taxon>Entelegynae</taxon>
        <taxon>Araneoidea</taxon>
        <taxon>Araneidae</taxon>
        <taxon>Caerostris</taxon>
    </lineage>
</organism>
<accession>A0AAV4RNQ1</accession>
<keyword evidence="2" id="KW-1185">Reference proteome</keyword>
<evidence type="ECO:0000313" key="2">
    <source>
        <dbReference type="Proteomes" id="UP001054837"/>
    </source>
</evidence>
<comment type="caution">
    <text evidence="1">The sequence shown here is derived from an EMBL/GenBank/DDBJ whole genome shotgun (WGS) entry which is preliminary data.</text>
</comment>
<dbReference type="AlphaFoldDB" id="A0AAV4RNQ1"/>
<proteinExistence type="predicted"/>
<evidence type="ECO:0000313" key="1">
    <source>
        <dbReference type="EMBL" id="GIY21618.1"/>
    </source>
</evidence>
<reference evidence="1 2" key="1">
    <citation type="submission" date="2021-06" db="EMBL/GenBank/DDBJ databases">
        <title>Caerostris darwini draft genome.</title>
        <authorList>
            <person name="Kono N."/>
            <person name="Arakawa K."/>
        </authorList>
    </citation>
    <scope>NUCLEOTIDE SEQUENCE [LARGE SCALE GENOMIC DNA]</scope>
</reference>
<dbReference type="Proteomes" id="UP001054837">
    <property type="component" value="Unassembled WGS sequence"/>
</dbReference>
<name>A0AAV4RNQ1_9ARAC</name>
<protein>
    <submittedName>
        <fullName evidence="1">Uncharacterized protein</fullName>
    </submittedName>
</protein>